<evidence type="ECO:0000313" key="7">
    <source>
        <dbReference type="Proteomes" id="UP000615755"/>
    </source>
</evidence>
<dbReference type="RefSeq" id="WP_192507966.1">
    <property type="nucleotide sequence ID" value="NZ_AQGV01000012.1"/>
</dbReference>
<evidence type="ECO:0000313" key="6">
    <source>
        <dbReference type="EMBL" id="MBE0368731.1"/>
    </source>
</evidence>
<comment type="caution">
    <text evidence="6">The sequence shown here is derived from an EMBL/GenBank/DDBJ whole genome shotgun (WGS) entry which is preliminary data.</text>
</comment>
<organism evidence="6 7">
    <name type="scientific">Pseudoalteromonas aurantia 208</name>
    <dbReference type="NCBI Taxonomy" id="1314867"/>
    <lineage>
        <taxon>Bacteria</taxon>
        <taxon>Pseudomonadati</taxon>
        <taxon>Pseudomonadota</taxon>
        <taxon>Gammaproteobacteria</taxon>
        <taxon>Alteromonadales</taxon>
        <taxon>Pseudoalteromonadaceae</taxon>
        <taxon>Pseudoalteromonas</taxon>
    </lineage>
</organism>
<dbReference type="Pfam" id="PF03466">
    <property type="entry name" value="LysR_substrate"/>
    <property type="match status" value="1"/>
</dbReference>
<evidence type="ECO:0000256" key="1">
    <source>
        <dbReference type="ARBA" id="ARBA00009437"/>
    </source>
</evidence>
<dbReference type="InterPro" id="IPR036390">
    <property type="entry name" value="WH_DNA-bd_sf"/>
</dbReference>
<comment type="similarity">
    <text evidence="1">Belongs to the LysR transcriptional regulatory family.</text>
</comment>
<dbReference type="SUPFAM" id="SSF46785">
    <property type="entry name" value="Winged helix' DNA-binding domain"/>
    <property type="match status" value="1"/>
</dbReference>
<protein>
    <recommendedName>
        <fullName evidence="5">HTH lysR-type domain-containing protein</fullName>
    </recommendedName>
</protein>
<keyword evidence="2" id="KW-0805">Transcription regulation</keyword>
<reference evidence="6 7" key="1">
    <citation type="submission" date="2015-03" db="EMBL/GenBank/DDBJ databases">
        <title>Genome sequence of Pseudoalteromonas aurantia.</title>
        <authorList>
            <person name="Xie B.-B."/>
            <person name="Rong J.-C."/>
            <person name="Qin Q.-L."/>
            <person name="Zhang Y.-Z."/>
        </authorList>
    </citation>
    <scope>NUCLEOTIDE SEQUENCE [LARGE SCALE GENOMIC DNA]</scope>
    <source>
        <strain evidence="6 7">208</strain>
    </source>
</reference>
<dbReference type="Gene3D" id="3.40.190.290">
    <property type="match status" value="1"/>
</dbReference>
<name>A0ABR9ECL3_9GAMM</name>
<sequence length="290" mass="32981">MENWDDYRLILALHRGKTLRGAAEILTLNHSTVSRRVLALKNKYNADVFESNQSGFVLTCFGKTLLHSAQEIEKLILSDLRREQSVNADLSGNIHLSVPPAIAQFLIFDALHDFQLQHKNISLHVHTSYSLADLDRSEADVVVRVSNTPDEHLVGHRLFPIYLGYYASEAYLQAKECSQYQWITNVYQQAAPTWIAQSPFPDAPIGFTIEDLVLRHYAALKGQGMILGACYIADTLGLKRLNTQSLMIHQDIWVLTHPDLKDVPRIRALMRFLTHAIRQKKPLIFGEIKQ</sequence>
<dbReference type="SUPFAM" id="SSF53850">
    <property type="entry name" value="Periplasmic binding protein-like II"/>
    <property type="match status" value="1"/>
</dbReference>
<dbReference type="Gene3D" id="1.10.10.10">
    <property type="entry name" value="Winged helix-like DNA-binding domain superfamily/Winged helix DNA-binding domain"/>
    <property type="match status" value="1"/>
</dbReference>
<evidence type="ECO:0000256" key="4">
    <source>
        <dbReference type="ARBA" id="ARBA00023163"/>
    </source>
</evidence>
<proteinExistence type="inferred from homology"/>
<accession>A0ABR9ECL3</accession>
<dbReference type="Proteomes" id="UP000615755">
    <property type="component" value="Unassembled WGS sequence"/>
</dbReference>
<dbReference type="EMBL" id="AQGV01000012">
    <property type="protein sequence ID" value="MBE0368731.1"/>
    <property type="molecule type" value="Genomic_DNA"/>
</dbReference>
<dbReference type="PANTHER" id="PTHR30537">
    <property type="entry name" value="HTH-TYPE TRANSCRIPTIONAL REGULATOR"/>
    <property type="match status" value="1"/>
</dbReference>
<evidence type="ECO:0000256" key="3">
    <source>
        <dbReference type="ARBA" id="ARBA00023125"/>
    </source>
</evidence>
<keyword evidence="7" id="KW-1185">Reference proteome</keyword>
<dbReference type="PANTHER" id="PTHR30537:SF3">
    <property type="entry name" value="TRANSCRIPTIONAL REGULATORY PROTEIN"/>
    <property type="match status" value="1"/>
</dbReference>
<dbReference type="PROSITE" id="PS50931">
    <property type="entry name" value="HTH_LYSR"/>
    <property type="match status" value="1"/>
</dbReference>
<dbReference type="InterPro" id="IPR000847">
    <property type="entry name" value="LysR_HTH_N"/>
</dbReference>
<gene>
    <name evidence="6" type="ORF">PAUR_a2409</name>
</gene>
<feature type="domain" description="HTH lysR-type" evidence="5">
    <location>
        <begin position="1"/>
        <end position="59"/>
    </location>
</feature>
<dbReference type="InterPro" id="IPR058163">
    <property type="entry name" value="LysR-type_TF_proteobact-type"/>
</dbReference>
<keyword evidence="3" id="KW-0238">DNA-binding</keyword>
<dbReference type="InterPro" id="IPR005119">
    <property type="entry name" value="LysR_subst-bd"/>
</dbReference>
<dbReference type="Pfam" id="PF00126">
    <property type="entry name" value="HTH_1"/>
    <property type="match status" value="1"/>
</dbReference>
<dbReference type="InterPro" id="IPR036388">
    <property type="entry name" value="WH-like_DNA-bd_sf"/>
</dbReference>
<evidence type="ECO:0000259" key="5">
    <source>
        <dbReference type="PROSITE" id="PS50931"/>
    </source>
</evidence>
<evidence type="ECO:0000256" key="2">
    <source>
        <dbReference type="ARBA" id="ARBA00023015"/>
    </source>
</evidence>
<keyword evidence="4" id="KW-0804">Transcription</keyword>